<organism evidence="8">
    <name type="scientific">Menopon gallinae</name>
    <name type="common">poultry shaft louse</name>
    <dbReference type="NCBI Taxonomy" id="328185"/>
    <lineage>
        <taxon>Eukaryota</taxon>
        <taxon>Metazoa</taxon>
        <taxon>Ecdysozoa</taxon>
        <taxon>Arthropoda</taxon>
        <taxon>Hexapoda</taxon>
        <taxon>Insecta</taxon>
        <taxon>Pterygota</taxon>
        <taxon>Neoptera</taxon>
        <taxon>Paraneoptera</taxon>
        <taxon>Psocodea</taxon>
        <taxon>Troctomorpha</taxon>
        <taxon>Phthiraptera</taxon>
        <taxon>Amblycera</taxon>
        <taxon>Menoponidae</taxon>
        <taxon>Menopon</taxon>
    </lineage>
</organism>
<dbReference type="CDD" id="cd11328">
    <property type="entry name" value="AmyAc_maltase"/>
    <property type="match status" value="1"/>
</dbReference>
<dbReference type="Pfam" id="PF00128">
    <property type="entry name" value="Alpha-amylase"/>
    <property type="match status" value="1"/>
</dbReference>
<comment type="caution">
    <text evidence="8">The sequence shown here is derived from an EMBL/GenBank/DDBJ whole genome shotgun (WGS) entry which is preliminary data.</text>
</comment>
<keyword evidence="6" id="KW-0732">Signal</keyword>
<evidence type="ECO:0000256" key="1">
    <source>
        <dbReference type="ARBA" id="ARBA00001657"/>
    </source>
</evidence>
<dbReference type="GO" id="GO:0005975">
    <property type="term" value="P:carbohydrate metabolic process"/>
    <property type="evidence" value="ECO:0007669"/>
    <property type="project" value="InterPro"/>
</dbReference>
<keyword evidence="4" id="KW-0325">Glycoprotein</keyword>
<dbReference type="FunFam" id="3.90.400.10:FF:000001">
    <property type="entry name" value="Maltase A3, isoform A"/>
    <property type="match status" value="1"/>
</dbReference>
<dbReference type="Gene3D" id="3.90.400.10">
    <property type="entry name" value="Oligo-1,6-glucosidase, Domain 2"/>
    <property type="match status" value="1"/>
</dbReference>
<dbReference type="EC" id="3.2.1.20" evidence="3"/>
<name>A0AAW2IGS8_9NEOP</name>
<sequence>MTANAFAVCFAIVAGVVFAGESLQPTGCNFMFQYWEDDWWKTVSIYHLYVRSFRDSDNSGSGDLRGVTEKIQYLKETGFGAICLSPICVSPDEDFGYDISDFLAVSPEVGTMEDFEELLRVAHGNGIRVIMDFIPNHSSDKHEWFAKSVDRVPGYEDFYVWKDPAGFDVDGRPIPPNNWLSVFYGSGWTYNEKRKQFYLHQFGVFQPDLNFRNPKVVDAMNNVLRFWLRKGVDGFRIDAIPYLYEDSHFRNENLTYEPGNDPNVFEYLNHSLTMNLPETYEMVEQWRALVEEESRKDNVQRILIVEAFATIEETVRYFGTKERPGAHFPYNYNIMQKVDMKLAAQDFKRRIDSWFNHMPHFGVANWVTGVHDQHRIGNKLGPDIIDGMNMISLLLPGVSVTYYGEEIGMLDNEDITYEETIDPQGRNFPKSKFKERARDFERTPFQWDDSVNAGFNNGSKPWLPVNKNYRTLNLEAQKLQPYSHYTFFTDLMRLRRSNAVRKGTMMIRLLGQGSLGFIRGSGSEDFVIAILNFSNVTDTIDVSYEFLVRKERLYVFATDPNSGYAKGSRIRRGVVNLQGRSCIVLTSKDRDRYR</sequence>
<evidence type="ECO:0000256" key="2">
    <source>
        <dbReference type="ARBA" id="ARBA00008061"/>
    </source>
</evidence>
<dbReference type="SMART" id="SM00642">
    <property type="entry name" value="Aamy"/>
    <property type="match status" value="1"/>
</dbReference>
<evidence type="ECO:0000313" key="8">
    <source>
        <dbReference type="EMBL" id="KAL0281023.1"/>
    </source>
</evidence>
<feature type="chain" id="PRO_5043710808" description="alpha-glucosidase" evidence="6">
    <location>
        <begin position="20"/>
        <end position="594"/>
    </location>
</feature>
<dbReference type="InterPro" id="IPR045857">
    <property type="entry name" value="O16G_dom_2"/>
</dbReference>
<comment type="catalytic activity">
    <reaction evidence="1">
        <text>Hydrolysis of terminal, non-reducing (1-&gt;4)-linked alpha-D-glucose residues with release of alpha-D-glucose.</text>
        <dbReference type="EC" id="3.2.1.20"/>
    </reaction>
</comment>
<dbReference type="PANTHER" id="PTHR10357">
    <property type="entry name" value="ALPHA-AMYLASE FAMILY MEMBER"/>
    <property type="match status" value="1"/>
</dbReference>
<keyword evidence="5" id="KW-0326">Glycosidase</keyword>
<accession>A0AAW2IGS8</accession>
<dbReference type="PANTHER" id="PTHR10357:SF179">
    <property type="entry name" value="NEUTRAL AND BASIC AMINO ACID TRANSPORT PROTEIN RBAT"/>
    <property type="match status" value="1"/>
</dbReference>
<evidence type="ECO:0000256" key="5">
    <source>
        <dbReference type="ARBA" id="ARBA00023295"/>
    </source>
</evidence>
<dbReference type="AlphaFoldDB" id="A0AAW2IGS8"/>
<proteinExistence type="inferred from homology"/>
<evidence type="ECO:0000256" key="6">
    <source>
        <dbReference type="SAM" id="SignalP"/>
    </source>
</evidence>
<dbReference type="InterPro" id="IPR017853">
    <property type="entry name" value="GH"/>
</dbReference>
<evidence type="ECO:0000256" key="3">
    <source>
        <dbReference type="ARBA" id="ARBA00012741"/>
    </source>
</evidence>
<feature type="signal peptide" evidence="6">
    <location>
        <begin position="1"/>
        <end position="19"/>
    </location>
</feature>
<gene>
    <name evidence="8" type="ORF">PYX00_002144</name>
</gene>
<protein>
    <recommendedName>
        <fullName evidence="3">alpha-glucosidase</fullName>
        <ecNumber evidence="3">3.2.1.20</ecNumber>
    </recommendedName>
</protein>
<dbReference type="Gene3D" id="3.20.20.80">
    <property type="entry name" value="Glycosidases"/>
    <property type="match status" value="1"/>
</dbReference>
<feature type="domain" description="Glycosyl hydrolase family 13 catalytic" evidence="7">
    <location>
        <begin position="47"/>
        <end position="442"/>
    </location>
</feature>
<dbReference type="SUPFAM" id="SSF51445">
    <property type="entry name" value="(Trans)glycosidases"/>
    <property type="match status" value="1"/>
</dbReference>
<dbReference type="EMBL" id="JARGDH010000001">
    <property type="protein sequence ID" value="KAL0281023.1"/>
    <property type="molecule type" value="Genomic_DNA"/>
</dbReference>
<reference evidence="8" key="1">
    <citation type="journal article" date="2024" name="Gigascience">
        <title>Chromosome-level genome of the poultry shaft louse Menopon gallinae provides insight into the host-switching and adaptive evolution of parasitic lice.</title>
        <authorList>
            <person name="Xu Y."/>
            <person name="Ma L."/>
            <person name="Liu S."/>
            <person name="Liang Y."/>
            <person name="Liu Q."/>
            <person name="He Z."/>
            <person name="Tian L."/>
            <person name="Duan Y."/>
            <person name="Cai W."/>
            <person name="Li H."/>
            <person name="Song F."/>
        </authorList>
    </citation>
    <scope>NUCLEOTIDE SEQUENCE</scope>
    <source>
        <strain evidence="8">Cailab_2023a</strain>
    </source>
</reference>
<dbReference type="GO" id="GO:0004558">
    <property type="term" value="F:alpha-1,4-glucosidase activity"/>
    <property type="evidence" value="ECO:0007669"/>
    <property type="project" value="UniProtKB-EC"/>
</dbReference>
<dbReference type="InterPro" id="IPR006047">
    <property type="entry name" value="GH13_cat_dom"/>
</dbReference>
<evidence type="ECO:0000256" key="4">
    <source>
        <dbReference type="ARBA" id="ARBA00023180"/>
    </source>
</evidence>
<keyword evidence="5" id="KW-0378">Hydrolase</keyword>
<comment type="similarity">
    <text evidence="2">Belongs to the glycosyl hydrolase 13 family.</text>
</comment>
<evidence type="ECO:0000259" key="7">
    <source>
        <dbReference type="SMART" id="SM00642"/>
    </source>
</evidence>